<organism evidence="1 2">
    <name type="scientific">Brevundimonas naejangsanensis</name>
    <dbReference type="NCBI Taxonomy" id="588932"/>
    <lineage>
        <taxon>Bacteria</taxon>
        <taxon>Pseudomonadati</taxon>
        <taxon>Pseudomonadota</taxon>
        <taxon>Alphaproteobacteria</taxon>
        <taxon>Caulobacterales</taxon>
        <taxon>Caulobacteraceae</taxon>
        <taxon>Brevundimonas</taxon>
    </lineage>
</organism>
<gene>
    <name evidence="1" type="ORF">D8I30_05485</name>
</gene>
<accession>A0A494RLQ8</accession>
<evidence type="ECO:0000313" key="2">
    <source>
        <dbReference type="Proteomes" id="UP000276984"/>
    </source>
</evidence>
<keyword evidence="2" id="KW-1185">Reference proteome</keyword>
<dbReference type="AlphaFoldDB" id="A0A494RLQ8"/>
<dbReference type="Proteomes" id="UP000276984">
    <property type="component" value="Chromosome"/>
</dbReference>
<dbReference type="EMBL" id="CP032707">
    <property type="protein sequence ID" value="AYG94694.1"/>
    <property type="molecule type" value="Genomic_DNA"/>
</dbReference>
<proteinExistence type="predicted"/>
<name>A0A494RLQ8_9CAUL</name>
<sequence>MSAISSERPAFPPPAGGAAHALRTAQSAFFRQAMGLAAPMAVEDADVQEAAAASAAVEQRAPISRFQRPGSLLDIRV</sequence>
<evidence type="ECO:0000313" key="1">
    <source>
        <dbReference type="EMBL" id="AYG94694.1"/>
    </source>
</evidence>
<reference evidence="1 2" key="1">
    <citation type="submission" date="2018-10" db="EMBL/GenBank/DDBJ databases">
        <title>Complete genome sequence of Brevundimonas naejangsanensis BRV3.</title>
        <authorList>
            <person name="Berrios L."/>
            <person name="Ely B."/>
        </authorList>
    </citation>
    <scope>NUCLEOTIDE SEQUENCE [LARGE SCALE GENOMIC DNA]</scope>
    <source>
        <strain evidence="1 2">BRV3</strain>
    </source>
</reference>
<protein>
    <submittedName>
        <fullName evidence="1">Uncharacterized protein</fullName>
    </submittedName>
</protein>
<dbReference type="RefSeq" id="WP_121481844.1">
    <property type="nucleotide sequence ID" value="NZ_CP032707.1"/>
</dbReference>